<keyword evidence="14 23" id="KW-0261">Viral envelope protein</keyword>
<feature type="glycosylation site" description="N-linked (GlcNAc...) asparagine; by host" evidence="23">
    <location>
        <position position="387"/>
    </location>
</feature>
<keyword evidence="13 23" id="KW-1043">Host membrane</keyword>
<feature type="initiator methionine" description="Removed; by host" evidence="23">
    <location>
        <position position="1"/>
    </location>
</feature>
<dbReference type="GO" id="GO:0019062">
    <property type="term" value="P:virion attachment to host cell"/>
    <property type="evidence" value="ECO:0007669"/>
    <property type="project" value="UniProtKB-UniRule"/>
</dbReference>
<dbReference type="InterPro" id="IPR043015">
    <property type="entry name" value="Arena_glycoprot_zinc-bd"/>
</dbReference>
<feature type="chain" id="PRO_5023341578" description="Pre-glycoprotein polyprotein GP complex" evidence="23">
    <location>
        <begin position="2"/>
        <end position="485"/>
    </location>
</feature>
<evidence type="ECO:0000256" key="5">
    <source>
        <dbReference type="ARBA" id="ARBA00022595"/>
    </source>
</evidence>
<feature type="glycosylation site" description="N-linked (GlcNAc...) asparagine; by host" evidence="23">
    <location>
        <position position="128"/>
    </location>
</feature>
<evidence type="ECO:0000256" key="7">
    <source>
        <dbReference type="ARBA" id="ARBA00022707"/>
    </source>
</evidence>
<keyword evidence="7 23" id="KW-0519">Myristate</keyword>
<evidence type="ECO:0000256" key="4">
    <source>
        <dbReference type="ARBA" id="ARBA00022581"/>
    </source>
</evidence>
<keyword evidence="11 23" id="KW-0862">Zinc</keyword>
<feature type="chain" id="PRO_5023341576" description="Glycoprotein G2" evidence="23">
    <location>
        <begin position="252"/>
        <end position="485"/>
    </location>
</feature>
<dbReference type="PIRSF" id="PIRSF004028">
    <property type="entry name" value="GPC_ArenaV"/>
    <property type="match status" value="1"/>
</dbReference>
<feature type="binding site" evidence="23">
    <location>
        <position position="459"/>
    </location>
    <ligand>
        <name>Zn(2+)</name>
        <dbReference type="ChEBI" id="CHEBI:29105"/>
        <label>1</label>
    </ligand>
</feature>
<comment type="subcellular location">
    <molecule>Stable signal peptide</molecule>
    <subcellularLocation>
        <location evidence="23">Virion membrane</location>
        <topology evidence="23">Single-pass type II membrane protein</topology>
    </subcellularLocation>
    <subcellularLocation>
        <location evidence="23">Host endoplasmic reticulum membrane</location>
        <topology evidence="23">Single-pass type II membrane protein</topology>
    </subcellularLocation>
    <subcellularLocation>
        <location evidence="23">Host Golgi apparatus membrane</location>
        <topology evidence="23">Single-pass type II membrane protein</topology>
    </subcellularLocation>
    <subcellularLocation>
        <location evidence="23">Host cell membrane</location>
        <topology evidence="23">Single-pass type II membrane protein</topology>
    </subcellularLocation>
</comment>
<comment type="subcellular location">
    <molecule>Glycoprotein G1</molecule>
    <subcellularLocation>
        <location evidence="23">Virion membrane</location>
        <topology evidence="23">Peripheral membrane protein</topology>
    </subcellularLocation>
    <subcellularLocation>
        <location evidence="23">Host endoplasmic reticulum membrane</location>
        <topology evidence="23">Peripheral membrane protein</topology>
    </subcellularLocation>
    <subcellularLocation>
        <location evidence="23">Host Golgi apparatus membrane</location>
        <topology evidence="23">Peripheral membrane protein</topology>
    </subcellularLocation>
    <subcellularLocation>
        <location evidence="23">Host cell membrane</location>
        <topology evidence="23">Peripheral membrane protein</topology>
    </subcellularLocation>
</comment>
<feature type="binding site" evidence="23">
    <location>
        <position position="57"/>
    </location>
    <ligand>
        <name>Zn(2+)</name>
        <dbReference type="ChEBI" id="CHEBI:29105"/>
        <label>1</label>
    </ligand>
</feature>
<feature type="glycosylation site" description="N-linked (GlcNAc...) asparagine; by host" evidence="23">
    <location>
        <position position="88"/>
    </location>
</feature>
<evidence type="ECO:0000256" key="9">
    <source>
        <dbReference type="ARBA" id="ARBA00022804"/>
    </source>
</evidence>
<feature type="region of interest" description="Fusion" evidence="23">
    <location>
        <begin position="250"/>
        <end position="286"/>
    </location>
</feature>
<name>G8XQM7_TAMVU</name>
<dbReference type="Gene3D" id="6.10.140.1590">
    <property type="match status" value="1"/>
</dbReference>
<feature type="binding site" evidence="23">
    <location>
        <position position="449"/>
    </location>
    <ligand>
        <name>Zn(2+)</name>
        <dbReference type="ChEBI" id="CHEBI:29105"/>
        <label>2</label>
    </ligand>
</feature>
<reference evidence="25" key="1">
    <citation type="submission" date="2008-02" db="EMBL/GenBank/DDBJ databases">
        <title>High level of genetic diversity among the S genomic segments of arenaviruses in the western United States: evidence for an arenavirus species complex?</title>
        <authorList>
            <person name="Milazzo M.L."/>
            <person name="Cajimat M.N.B."/>
            <person name="Haynie M.L."/>
            <person name="Bradley R.D."/>
            <person name="Fulhorst C.F."/>
        </authorList>
    </citation>
    <scope>NUCLEOTIDE SEQUENCE</scope>
    <source>
        <strain evidence="25">AV 97140103</strain>
    </source>
</reference>
<comment type="subcellular location">
    <molecule>Glycoprotein G2</molecule>
    <subcellularLocation>
        <location evidence="23">Virion membrane</location>
        <topology evidence="23">Single-pass membrane protein</topology>
    </subcellularLocation>
    <subcellularLocation>
        <location evidence="23">Host endoplasmic reticulum membrane</location>
        <topology evidence="23">Single-pass membrane protein</topology>
    </subcellularLocation>
    <subcellularLocation>
        <location evidence="23">Host Golgi apparatus membrane</location>
        <topology evidence="23">Single-pass membrane protein</topology>
    </subcellularLocation>
    <subcellularLocation>
        <location evidence="23">Host cell membrane</location>
        <topology evidence="23">Single-pass membrane protein</topology>
    </subcellularLocation>
    <text evidence="23">Binding to the stable signal peptide masks endogenous ER localization signals in the cytoplasmic domain of G2 to ensure that only the fully assembled, tripartite GP complex is transported for virion assembly.</text>
</comment>
<keyword evidence="18 23" id="KW-1015">Disulfide bond</keyword>
<keyword evidence="6 23" id="KW-0812">Transmembrane</keyword>
<evidence type="ECO:0000256" key="11">
    <source>
        <dbReference type="ARBA" id="ARBA00022833"/>
    </source>
</evidence>
<keyword evidence="4 23" id="KW-0945">Host-virus interaction</keyword>
<evidence type="ECO:0000256" key="6">
    <source>
        <dbReference type="ARBA" id="ARBA00022692"/>
    </source>
</evidence>
<evidence type="ECO:0000256" key="10">
    <source>
        <dbReference type="ARBA" id="ARBA00022812"/>
    </source>
</evidence>
<dbReference type="Gene3D" id="2.20.28.180">
    <property type="entry name" value="Arenavirus glycoprotein, zinc binding domain"/>
    <property type="match status" value="1"/>
</dbReference>
<evidence type="ECO:0000256" key="19">
    <source>
        <dbReference type="ARBA" id="ARBA00023180"/>
    </source>
</evidence>
<evidence type="ECO:0000256" key="14">
    <source>
        <dbReference type="ARBA" id="ARBA00022879"/>
    </source>
</evidence>
<comment type="PTM">
    <molecule>Stable signal peptide</molecule>
    <text evidence="23">Myristoylation is necessary for GP2-mediated fusion activity.</text>
</comment>
<evidence type="ECO:0000256" key="3">
    <source>
        <dbReference type="ARBA" id="ARBA00022511"/>
    </source>
</evidence>
<dbReference type="Pfam" id="PF00798">
    <property type="entry name" value="Arena_glycoprot"/>
    <property type="match status" value="1"/>
</dbReference>
<feature type="glycosylation site" description="N-linked (GlcNAc...) asparagine; by host" evidence="23">
    <location>
        <position position="179"/>
    </location>
</feature>
<comment type="subunit">
    <molecule>Glycoprotein G2</molecule>
    <text evidence="23">Homotrimer. Interacts with the stable signal peptide. In pre-fusion state, G2 homotrimers bind G1 homotrimers via ionic interactions. Part of the GP complex (GP-C) together with glycoprotein G1 and the stable signal peptide. Acidification in the endosome triggers rearrangements, which ultimately leads to a 6 helix bundle formed by the two heptad repeat domains (HR1 and HR2) in post-fusion state. The GP-complex interacts with protein Z, which interacts with ribonucleocapsid; these interactions may induce virion budding.</text>
</comment>
<feature type="region of interest" description="HR2" evidence="23">
    <location>
        <begin position="360"/>
        <end position="423"/>
    </location>
</feature>
<dbReference type="GO" id="GO:0055036">
    <property type="term" value="C:virion membrane"/>
    <property type="evidence" value="ECO:0007669"/>
    <property type="project" value="UniProtKB-SubCell"/>
</dbReference>
<dbReference type="GO" id="GO:0019031">
    <property type="term" value="C:viral envelope"/>
    <property type="evidence" value="ECO:0007669"/>
    <property type="project" value="UniProtKB-UniRule"/>
</dbReference>
<evidence type="ECO:0000256" key="21">
    <source>
        <dbReference type="ARBA" id="ARBA00023288"/>
    </source>
</evidence>
<keyword evidence="10 23" id="KW-1040">Host Golgi apparatus</keyword>
<feature type="binding site" evidence="23">
    <location>
        <position position="447"/>
    </location>
    <ligand>
        <name>Zn(2+)</name>
        <dbReference type="ChEBI" id="CHEBI:29105"/>
        <label>2</label>
    </ligand>
</feature>
<protein>
    <recommendedName>
        <fullName evidence="23">Pre-glycoprotein polyprotein GP complex</fullName>
        <shortName evidence="23">Pre-GP-C</shortName>
    </recommendedName>
    <component>
        <recommendedName>
            <fullName evidence="23">Stable signal peptide</fullName>
            <shortName evidence="23">SSP</shortName>
        </recommendedName>
    </component>
    <component>
        <recommendedName>
            <fullName evidence="23">Glycoprotein G1</fullName>
            <shortName evidence="23">GP1</shortName>
        </recommendedName>
    </component>
    <component>
        <recommendedName>
            <fullName evidence="23">Glycoprotein G2</fullName>
            <shortName evidence="23">GP2</shortName>
        </recommendedName>
    </component>
</protein>
<keyword evidence="9 23" id="KW-1161">Viral attachment to host cell</keyword>
<feature type="region of interest" description="HR1" evidence="23">
    <location>
        <begin position="287"/>
        <end position="355"/>
    </location>
</feature>
<dbReference type="GO" id="GO:0020002">
    <property type="term" value="C:host cell plasma membrane"/>
    <property type="evidence" value="ECO:0007669"/>
    <property type="project" value="UniProtKB-SubCell"/>
</dbReference>
<dbReference type="HAMAP" id="MF_04084">
    <property type="entry name" value="ARENA_GPC"/>
    <property type="match status" value="1"/>
</dbReference>
<keyword evidence="16 23" id="KW-1133">Transmembrane helix</keyword>
<keyword evidence="17 23" id="KW-0472">Membrane</keyword>
<evidence type="ECO:0000313" key="25">
    <source>
        <dbReference type="EMBL" id="ACC99352.1"/>
    </source>
</evidence>
<feature type="disulfide bond" evidence="23">
    <location>
        <begin position="293"/>
        <end position="302"/>
    </location>
</feature>
<comment type="caution">
    <text evidence="23">Lacks conserved residue(s) required for the propagation of feature annotation.</text>
</comment>
<keyword evidence="21 23" id="KW-0449">Lipoprotein</keyword>
<evidence type="ECO:0000256" key="23">
    <source>
        <dbReference type="HAMAP-Rule" id="MF_04084"/>
    </source>
</evidence>
<keyword evidence="12 23" id="KW-0946">Virion</keyword>
<evidence type="ECO:0000256" key="1">
    <source>
        <dbReference type="ARBA" id="ARBA00022506"/>
    </source>
</evidence>
<evidence type="ECO:0000256" key="18">
    <source>
        <dbReference type="ARBA" id="ARBA00023157"/>
    </source>
</evidence>
<keyword evidence="8 23" id="KW-0479">Metal-binding</keyword>
<feature type="glycosylation site" description="N-linked (GlcNAc...) asparagine; by host" evidence="23">
    <location>
        <position position="382"/>
    </location>
</feature>
<proteinExistence type="inferred from homology"/>
<feature type="site" description="Cleavage; by host signal peptidase" evidence="23">
    <location>
        <begin position="58"/>
        <end position="59"/>
    </location>
</feature>
<comment type="function">
    <molecule>Glycoprotein G2</molecule>
    <text evidence="23">Forms the virion spikes together with glycoprotein G1. The glycoprotein spike trimers are connected to the underlying matrix. Class I viral fusion protein that directs fusion of viral and host endosomal membranes, leading to delivery of the nucleocapsid into the cytoplasm. Membrane fusion is mediated by irreversible conformational changes induced by acidification.</text>
</comment>
<comment type="subunit">
    <molecule>Glycoprotein G1</molecule>
    <text evidence="23">Homotrimer; disulfide-linked. In pre-fusion state, G1 homotrimers bind G2 homotrimers via ionic interactions. Part of the GP complex (GP-C) together with glycoprotein G2 and the stable signal peptide. The GP-complex interacts with protein Z, which interacts with ribonucleocapsid; these interactions may induce virion budding.</text>
</comment>
<evidence type="ECO:0000256" key="13">
    <source>
        <dbReference type="ARBA" id="ARBA00022870"/>
    </source>
</evidence>
<feature type="binding site" evidence="23">
    <location>
        <position position="467"/>
    </location>
    <ligand>
        <name>Zn(2+)</name>
        <dbReference type="ChEBI" id="CHEBI:29105"/>
        <label>1</label>
    </ligand>
</feature>
<keyword evidence="2 23" id="KW-1170">Fusion of virus membrane with host endosomal membrane</keyword>
<evidence type="ECO:0000256" key="24">
    <source>
        <dbReference type="PIRNR" id="PIRNR004028"/>
    </source>
</evidence>
<keyword evidence="19 23" id="KW-0325">Glycoprotein</keyword>
<evidence type="ECO:0000256" key="12">
    <source>
        <dbReference type="ARBA" id="ARBA00022844"/>
    </source>
</evidence>
<comment type="PTM">
    <molecule>Pre-glycoprotein polyprotein GP complex</molecule>
    <text evidence="23">Specific enzymatic cleavages in vivo yield mature proteins. GP-C polyprotein is cleaved in the endoplasmic reticulum by the host protease MBTPS1. Only cleaved glycoprotein is incorporated into virions.</text>
</comment>
<evidence type="ECO:0000256" key="17">
    <source>
        <dbReference type="ARBA" id="ARBA00023136"/>
    </source>
</evidence>
<dbReference type="EMBL" id="EU486821">
    <property type="protein sequence ID" value="ACC99352.1"/>
    <property type="molecule type" value="Genomic_RNA"/>
</dbReference>
<feature type="chain" id="PRO_5023341577" description="Stable signal peptide" evidence="23">
    <location>
        <begin position="2"/>
        <end position="58"/>
    </location>
</feature>
<feature type="topological domain" description="Cytoplasmic" evidence="23">
    <location>
        <begin position="446"/>
        <end position="485"/>
    </location>
</feature>
<comment type="subunit">
    <molecule>Stable signal peptide</molecule>
    <text evidence="23">Interacts with glycoprotein G2. Part of the GP complex (GP-C) together with glycoprotein G1 and glycoprotein G2. The GP-complex interacts with protein Z, which interacts with ribonucleocapsid; these interactions may induce virion budding.</text>
</comment>
<evidence type="ECO:0000256" key="20">
    <source>
        <dbReference type="ARBA" id="ARBA00023184"/>
    </source>
</evidence>
<dbReference type="GO" id="GO:0046872">
    <property type="term" value="F:metal ion binding"/>
    <property type="evidence" value="ECO:0007669"/>
    <property type="project" value="UniProtKB-KW"/>
</dbReference>
<keyword evidence="1 23" id="KW-1168">Fusion of virus membrane with host membrane</keyword>
<feature type="glycosylation site" description="N-linked (GlcNAc...) asparagine; by host" evidence="23">
    <location>
        <position position="365"/>
    </location>
</feature>
<dbReference type="GO" id="GO:0039654">
    <property type="term" value="P:fusion of virus membrane with host endosome membrane"/>
    <property type="evidence" value="ECO:0007669"/>
    <property type="project" value="UniProtKB-UniRule"/>
</dbReference>
<feature type="topological domain" description="Cytoplasmic" evidence="23">
    <location>
        <begin position="34"/>
        <end position="58"/>
    </location>
</feature>
<evidence type="ECO:0000256" key="15">
    <source>
        <dbReference type="ARBA" id="ARBA00022890"/>
    </source>
</evidence>
<organismHost>
    <name type="scientific">Sigmodon hispidus</name>
    <name type="common">Hispid cotton rat</name>
    <dbReference type="NCBI Taxonomy" id="42415"/>
</organismHost>
<dbReference type="InterPro" id="IPR001535">
    <property type="entry name" value="Arena_glycoprot"/>
</dbReference>
<accession>G8XQM7</accession>
<feature type="binding site" evidence="23">
    <location>
        <position position="469"/>
    </location>
    <ligand>
        <name>Zn(2+)</name>
        <dbReference type="ChEBI" id="CHEBI:29105"/>
        <label>1</label>
    </ligand>
</feature>
<feature type="binding site" evidence="23">
    <location>
        <position position="455"/>
    </location>
    <ligand>
        <name>Zn(2+)</name>
        <dbReference type="ChEBI" id="CHEBI:29105"/>
        <label>2</label>
    </ligand>
</feature>
<feature type="disulfide bond" evidence="23">
    <location>
        <begin position="271"/>
        <end position="284"/>
    </location>
</feature>
<keyword evidence="3 23" id="KW-1032">Host cell membrane</keyword>
<keyword evidence="20 23" id="KW-1038">Host endoplasmic reticulum</keyword>
<feature type="glycosylation site" description="N-linked (GlcNAc...) asparagine; by host" evidence="23">
    <location>
        <position position="357"/>
    </location>
</feature>
<evidence type="ECO:0000256" key="2">
    <source>
        <dbReference type="ARBA" id="ARBA00022510"/>
    </source>
</evidence>
<feature type="lipid moiety-binding region" description="N-myristoyl glycine; by host" evidence="23">
    <location>
        <position position="2"/>
    </location>
</feature>
<gene>
    <name evidence="23" type="primary">GPC</name>
</gene>
<keyword evidence="15 23" id="KW-1164">Virus endocytosis by host</keyword>
<dbReference type="GO" id="GO:0016020">
    <property type="term" value="C:membrane"/>
    <property type="evidence" value="ECO:0007669"/>
    <property type="project" value="UniProtKB-UniRule"/>
</dbReference>
<keyword evidence="5 23" id="KW-1162">Viral penetration into host cytoplasm</keyword>
<feature type="disulfide bond" evidence="23">
    <location>
        <begin position="356"/>
        <end position="377"/>
    </location>
</feature>
<evidence type="ECO:0000256" key="8">
    <source>
        <dbReference type="ARBA" id="ARBA00022723"/>
    </source>
</evidence>
<sequence length="485" mass="55421">MGQLISFFNEIPTILQEALNIALIAVSIIATIKGIVNVCKSGLIQLLIFIMLAGRSCSVQIGHHLELEHIILNSSSILPFTPTLCKVNKSYFLVRGPFQAHWGVDLAIGSTTVTIENASNTFALKSKNFTGCFEGNPDPESAALLVSWLFNSLHHDYKNDPTILCERVSGESSFRFQVNISEHNYCDKILSKMANLFGNFENYCLNTKHSKKLIIIRNLTWSQQCHEDHMSAMQFITSNIHTQVVRARRILSFFTWSLSDAVGNDMPGGYCLEKWMLVASQLKCFGNTAVAKCNLNHDSEFCDMLRLFDFNKKAIETLQNKTRSQLNIAINAINSLISDNLLMKNRIKELMDIPFCNYTKFWYVNHTKLNHHSLPRCWLVKNGSYLNESEFRNDWLLESDHLISEILSKEYEERQGRTPLSLVDICFWSTLFYTASIFLHLIRIPTHRHITGEGCPKPHRLKADSTCACGLYKQKRRPLKWVKSN</sequence>
<feature type="glycosylation site" description="N-linked (GlcNAc...) asparagine; by host" evidence="23">
    <location>
        <position position="218"/>
    </location>
</feature>
<comment type="domain">
    <molecule>Stable signal peptide</molecule>
    <text evidence="23">The N-terminus is localized at the extracellular side of the GP-C, with a part embedded in the membrane probably.</text>
</comment>
<comment type="similarity">
    <text evidence="23 24">Belongs to the arenaviridae GPC protein family.</text>
</comment>
<feature type="topological domain" description="Extracellular" evidence="23">
    <location>
        <begin position="2"/>
        <end position="17"/>
    </location>
</feature>
<keyword evidence="22 23" id="KW-1160">Virus entry into host cell</keyword>
<comment type="PTM">
    <molecule>Stable signal peptide</molecule>
    <text evidence="23">The SSP remains stably associated with the GP complex following cleavage by signal peptidase and plays crucial roles in the trafficking of GP through the secretory pathway.</text>
</comment>
<dbReference type="GO" id="GO:0019065">
    <property type="term" value="P:receptor-mediated endocytosis of virus by host cell"/>
    <property type="evidence" value="ECO:0007669"/>
    <property type="project" value="UniProtKB-UniRule"/>
</dbReference>
<organism evidence="25">
    <name type="scientific">Tamiami mammarenavirus (isolate Rat/United States/W 10777/1964)</name>
    <name type="common">TAMV</name>
    <dbReference type="NCBI Taxonomy" id="3052329"/>
    <lineage>
        <taxon>Viruses</taxon>
        <taxon>Riboviria</taxon>
        <taxon>Orthornavirae</taxon>
        <taxon>Negarnaviricota</taxon>
        <taxon>Polyploviricotina</taxon>
        <taxon>Bunyaviricetes</taxon>
        <taxon>Hareavirales</taxon>
        <taxon>Arenaviridae</taxon>
        <taxon>Mammarenavirus</taxon>
    </lineage>
</organism>
<comment type="domain">
    <molecule>Glycoprotein G2</molecule>
    <text evidence="23">Contains 1 fusion peptide at the N-terminus, 2 heptad repeats domains HR1 and HR2 and, at the C-terminus, a cytoplasmic domain that plays a role in ER location. Also contains a zinc-binding domain that allows SSP retention in the GPC complex by accepting a cysteine from SSP as the fourth ligand.</text>
</comment>
<feature type="site" description="Cleavage; by host MBTPS1" evidence="23">
    <location>
        <begin position="251"/>
        <end position="252"/>
    </location>
</feature>
<dbReference type="GO" id="GO:0044178">
    <property type="term" value="C:host cell Golgi membrane"/>
    <property type="evidence" value="ECO:0007669"/>
    <property type="project" value="UniProtKB-SubCell"/>
</dbReference>
<evidence type="ECO:0000256" key="16">
    <source>
        <dbReference type="ARBA" id="ARBA00022989"/>
    </source>
</evidence>
<evidence type="ECO:0000256" key="22">
    <source>
        <dbReference type="ARBA" id="ARBA00023296"/>
    </source>
</evidence>
<comment type="function">
    <molecule>Stable signal peptide</molecule>
    <text evidence="23">Functions as a cleaved signal peptide that is retained as the third component of the GP complex (GP-C). Helps to stabilize the spike complex in its native conformation. The SSP is required for efficient glycoprotein expression, post-translational maturation cleavage of G1 and G2, glycoprotein transport to the cell surface plasma membrane, formation of infectious virus particles, and acid pH-dependent glycoprotein-mediated cell fusion.</text>
</comment>
<comment type="function">
    <molecule>Glycoprotein G1</molecule>
    <text evidence="23">Forms the virion spikes together with glycoprotein G2. The glycoprotein spike trimers are connected to the underlying matrix. Interacts with the host receptor leading to virus endocytosis.</text>
</comment>
<dbReference type="GO" id="GO:0044167">
    <property type="term" value="C:host cell endoplasmic reticulum membrane"/>
    <property type="evidence" value="ECO:0007669"/>
    <property type="project" value="UniProtKB-SubCell"/>
</dbReference>